<evidence type="ECO:0000313" key="1">
    <source>
        <dbReference type="EMBL" id="KAI3830181.1"/>
    </source>
</evidence>
<comment type="caution">
    <text evidence="1">The sequence shown here is derived from an EMBL/GenBank/DDBJ whole genome shotgun (WGS) entry which is preliminary data.</text>
</comment>
<organism evidence="1 2">
    <name type="scientific">Smallanthus sonchifolius</name>
    <dbReference type="NCBI Taxonomy" id="185202"/>
    <lineage>
        <taxon>Eukaryota</taxon>
        <taxon>Viridiplantae</taxon>
        <taxon>Streptophyta</taxon>
        <taxon>Embryophyta</taxon>
        <taxon>Tracheophyta</taxon>
        <taxon>Spermatophyta</taxon>
        <taxon>Magnoliopsida</taxon>
        <taxon>eudicotyledons</taxon>
        <taxon>Gunneridae</taxon>
        <taxon>Pentapetalae</taxon>
        <taxon>asterids</taxon>
        <taxon>campanulids</taxon>
        <taxon>Asterales</taxon>
        <taxon>Asteraceae</taxon>
        <taxon>Asteroideae</taxon>
        <taxon>Heliantheae alliance</taxon>
        <taxon>Millerieae</taxon>
        <taxon>Smallanthus</taxon>
    </lineage>
</organism>
<name>A0ACB9KD13_9ASTR</name>
<reference evidence="1 2" key="2">
    <citation type="journal article" date="2022" name="Mol. Ecol. Resour.">
        <title>The genomes of chicory, endive, great burdock and yacon provide insights into Asteraceae paleo-polyploidization history and plant inulin production.</title>
        <authorList>
            <person name="Fan W."/>
            <person name="Wang S."/>
            <person name="Wang H."/>
            <person name="Wang A."/>
            <person name="Jiang F."/>
            <person name="Liu H."/>
            <person name="Zhao H."/>
            <person name="Xu D."/>
            <person name="Zhang Y."/>
        </authorList>
    </citation>
    <scope>NUCLEOTIDE SEQUENCE [LARGE SCALE GENOMIC DNA]</scope>
    <source>
        <strain evidence="2">cv. Yunnan</strain>
        <tissue evidence="1">Leaves</tissue>
    </source>
</reference>
<keyword evidence="2" id="KW-1185">Reference proteome</keyword>
<gene>
    <name evidence="1" type="ORF">L1987_04315</name>
</gene>
<protein>
    <submittedName>
        <fullName evidence="1">Uncharacterized protein</fullName>
    </submittedName>
</protein>
<proteinExistence type="predicted"/>
<reference evidence="2" key="1">
    <citation type="journal article" date="2022" name="Mol. Ecol. Resour.">
        <title>The genomes of chicory, endive, great burdock and yacon provide insights into Asteraceae palaeo-polyploidization history and plant inulin production.</title>
        <authorList>
            <person name="Fan W."/>
            <person name="Wang S."/>
            <person name="Wang H."/>
            <person name="Wang A."/>
            <person name="Jiang F."/>
            <person name="Liu H."/>
            <person name="Zhao H."/>
            <person name="Xu D."/>
            <person name="Zhang Y."/>
        </authorList>
    </citation>
    <scope>NUCLEOTIDE SEQUENCE [LARGE SCALE GENOMIC DNA]</scope>
    <source>
        <strain evidence="2">cv. Yunnan</strain>
    </source>
</reference>
<dbReference type="Proteomes" id="UP001056120">
    <property type="component" value="Linkage Group LG01"/>
</dbReference>
<dbReference type="EMBL" id="CM042018">
    <property type="protein sequence ID" value="KAI3830181.1"/>
    <property type="molecule type" value="Genomic_DNA"/>
</dbReference>
<accession>A0ACB9KD13</accession>
<sequence length="92" mass="10270">MDFLEKLELMERVDGVAGEGGGDCGGEGEGRGGGQIQAFEEVELPNLKDEKHGLTHTRYKDMIWKLWKKAPDNPLNQVWDVATNTTIQLLRS</sequence>
<evidence type="ECO:0000313" key="2">
    <source>
        <dbReference type="Proteomes" id="UP001056120"/>
    </source>
</evidence>